<dbReference type="AlphaFoldDB" id="A0AAN9KB04"/>
<accession>A0AAN9KB04</accession>
<comment type="caution">
    <text evidence="2">The sequence shown here is derived from an EMBL/GenBank/DDBJ whole genome shotgun (WGS) entry which is preliminary data.</text>
</comment>
<keyword evidence="1" id="KW-0812">Transmembrane</keyword>
<protein>
    <submittedName>
        <fullName evidence="2">Uncharacterized protein</fullName>
    </submittedName>
</protein>
<keyword evidence="3" id="KW-1185">Reference proteome</keyword>
<sequence length="66" mass="7839">MWKSLMMIYPARIIILLMFIEIAFYTGKLTCPSHTIYHQQIVKTLWCKLREASQNIISKEFSQICD</sequence>
<evidence type="ECO:0000256" key="1">
    <source>
        <dbReference type="SAM" id="Phobius"/>
    </source>
</evidence>
<dbReference type="Proteomes" id="UP001367508">
    <property type="component" value="Unassembled WGS sequence"/>
</dbReference>
<keyword evidence="1" id="KW-1133">Transmembrane helix</keyword>
<gene>
    <name evidence="2" type="ORF">VNO77_36334</name>
</gene>
<proteinExistence type="predicted"/>
<organism evidence="2 3">
    <name type="scientific">Canavalia gladiata</name>
    <name type="common">Sword bean</name>
    <name type="synonym">Dolichos gladiatus</name>
    <dbReference type="NCBI Taxonomy" id="3824"/>
    <lineage>
        <taxon>Eukaryota</taxon>
        <taxon>Viridiplantae</taxon>
        <taxon>Streptophyta</taxon>
        <taxon>Embryophyta</taxon>
        <taxon>Tracheophyta</taxon>
        <taxon>Spermatophyta</taxon>
        <taxon>Magnoliopsida</taxon>
        <taxon>eudicotyledons</taxon>
        <taxon>Gunneridae</taxon>
        <taxon>Pentapetalae</taxon>
        <taxon>rosids</taxon>
        <taxon>fabids</taxon>
        <taxon>Fabales</taxon>
        <taxon>Fabaceae</taxon>
        <taxon>Papilionoideae</taxon>
        <taxon>50 kb inversion clade</taxon>
        <taxon>NPAAA clade</taxon>
        <taxon>indigoferoid/millettioid clade</taxon>
        <taxon>Phaseoleae</taxon>
        <taxon>Canavalia</taxon>
    </lineage>
</organism>
<reference evidence="2 3" key="1">
    <citation type="submission" date="2024-01" db="EMBL/GenBank/DDBJ databases">
        <title>The genomes of 5 underutilized Papilionoideae crops provide insights into root nodulation and disease resistanc.</title>
        <authorList>
            <person name="Jiang F."/>
        </authorList>
    </citation>
    <scope>NUCLEOTIDE SEQUENCE [LARGE SCALE GENOMIC DNA]</scope>
    <source>
        <strain evidence="2">LVBAO_FW01</strain>
        <tissue evidence="2">Leaves</tissue>
    </source>
</reference>
<name>A0AAN9KB04_CANGL</name>
<evidence type="ECO:0000313" key="2">
    <source>
        <dbReference type="EMBL" id="KAK7312459.1"/>
    </source>
</evidence>
<keyword evidence="1" id="KW-0472">Membrane</keyword>
<evidence type="ECO:0000313" key="3">
    <source>
        <dbReference type="Proteomes" id="UP001367508"/>
    </source>
</evidence>
<dbReference type="EMBL" id="JAYMYQ010000009">
    <property type="protein sequence ID" value="KAK7312459.1"/>
    <property type="molecule type" value="Genomic_DNA"/>
</dbReference>
<feature type="transmembrane region" description="Helical" evidence="1">
    <location>
        <begin position="6"/>
        <end position="25"/>
    </location>
</feature>